<dbReference type="EMBL" id="BQXS01012454">
    <property type="protein sequence ID" value="GKT23308.1"/>
    <property type="molecule type" value="Genomic_DNA"/>
</dbReference>
<reference evidence="2" key="1">
    <citation type="submission" date="2022-03" db="EMBL/GenBank/DDBJ databases">
        <title>Draft genome sequence of Aduncisulcus paluster, a free-living microaerophilic Fornicata.</title>
        <authorList>
            <person name="Yuyama I."/>
            <person name="Kume K."/>
            <person name="Tamura T."/>
            <person name="Inagaki Y."/>
            <person name="Hashimoto T."/>
        </authorList>
    </citation>
    <scope>NUCLEOTIDE SEQUENCE</scope>
    <source>
        <strain evidence="2">NY0171</strain>
    </source>
</reference>
<feature type="region of interest" description="Disordered" evidence="1">
    <location>
        <begin position="199"/>
        <end position="254"/>
    </location>
</feature>
<organism evidence="2 3">
    <name type="scientific">Aduncisulcus paluster</name>
    <dbReference type="NCBI Taxonomy" id="2918883"/>
    <lineage>
        <taxon>Eukaryota</taxon>
        <taxon>Metamonada</taxon>
        <taxon>Carpediemonas-like organisms</taxon>
        <taxon>Aduncisulcus</taxon>
    </lineage>
</organism>
<gene>
    <name evidence="2" type="ORF">ADUPG1_012390</name>
</gene>
<evidence type="ECO:0000313" key="3">
    <source>
        <dbReference type="Proteomes" id="UP001057375"/>
    </source>
</evidence>
<protein>
    <submittedName>
        <fullName evidence="2">Uncharacterized protein</fullName>
    </submittedName>
</protein>
<accession>A0ABQ5JZA8</accession>
<evidence type="ECO:0000313" key="2">
    <source>
        <dbReference type="EMBL" id="GKT23308.1"/>
    </source>
</evidence>
<name>A0ABQ5JZA8_9EUKA</name>
<feature type="region of interest" description="Disordered" evidence="1">
    <location>
        <begin position="275"/>
        <end position="327"/>
    </location>
</feature>
<sequence>MLQYLKEILSNCIGDDCYRVVSCTSLNMHSKKSCLKFEVIFRSRIAALLCSMIDGFFLRLNLSNYILPSNPTEKDLKDIPPVTNCDVILYASWFVSDTEELPSDDCVIVHVNKAMLQDSGGVLTSFRIRMILEKMFGRIKTWNWRNAHLKWCNGTISFVSSTSATKAIKYGNLKVTKQYSIPLCPYQKKHTQHIPLSVAVGPDIPIGTTSGGSEHSHHHSGHSSSHQHSSHRSTSSRHIGYGLPHPELTHEPPKIPLASTEEKIDTFHPILISHTPDFHSTSTQPDPDKPIGNIDSGSSIFSCSVTGSDSPQGAQIPHSESSTSLASSDHHGSFIFPSTSIYIPKQDDMTLCPVCKSPSCAHLLHPIWAMRQDMAAIEERVFGILGSVYPICQQVEKELSSKTVSKEKRWKK</sequence>
<evidence type="ECO:0000256" key="1">
    <source>
        <dbReference type="SAM" id="MobiDB-lite"/>
    </source>
</evidence>
<dbReference type="Proteomes" id="UP001057375">
    <property type="component" value="Unassembled WGS sequence"/>
</dbReference>
<proteinExistence type="predicted"/>
<keyword evidence="3" id="KW-1185">Reference proteome</keyword>
<comment type="caution">
    <text evidence="2">The sequence shown here is derived from an EMBL/GenBank/DDBJ whole genome shotgun (WGS) entry which is preliminary data.</text>
</comment>
<feature type="compositionally biased region" description="Polar residues" evidence="1">
    <location>
        <begin position="295"/>
        <end position="327"/>
    </location>
</feature>